<gene>
    <name evidence="2" type="ORF">C1I60_14275</name>
</gene>
<dbReference type="EMBL" id="PNXQ01000013">
    <property type="protein sequence ID" value="TKH43455.1"/>
    <property type="molecule type" value="Genomic_DNA"/>
</dbReference>
<protein>
    <submittedName>
        <fullName evidence="2">Phage portal protein</fullName>
    </submittedName>
</protein>
<feature type="compositionally biased region" description="Basic and acidic residues" evidence="1">
    <location>
        <begin position="543"/>
        <end position="554"/>
    </location>
</feature>
<dbReference type="Pfam" id="PF05136">
    <property type="entry name" value="Phage_portal_2"/>
    <property type="match status" value="1"/>
</dbReference>
<dbReference type="GO" id="GO:0019068">
    <property type="term" value="P:virion assembly"/>
    <property type="evidence" value="ECO:0007669"/>
    <property type="project" value="InterPro"/>
</dbReference>
<evidence type="ECO:0000313" key="3">
    <source>
        <dbReference type="Proteomes" id="UP000308114"/>
    </source>
</evidence>
<dbReference type="GO" id="GO:0005198">
    <property type="term" value="F:structural molecule activity"/>
    <property type="evidence" value="ECO:0007669"/>
    <property type="project" value="InterPro"/>
</dbReference>
<evidence type="ECO:0000313" key="2">
    <source>
        <dbReference type="EMBL" id="TKH43455.1"/>
    </source>
</evidence>
<comment type="caution">
    <text evidence="2">The sequence shown here is derived from an EMBL/GenBank/DDBJ whole genome shotgun (WGS) entry which is preliminary data.</text>
</comment>
<dbReference type="InterPro" id="IPR006429">
    <property type="entry name" value="Phage_lambda_portal"/>
</dbReference>
<dbReference type="AlphaFoldDB" id="A0A4U2PVB1"/>
<proteinExistence type="predicted"/>
<dbReference type="Proteomes" id="UP000308114">
    <property type="component" value="Unassembled WGS sequence"/>
</dbReference>
<evidence type="ECO:0000256" key="1">
    <source>
        <dbReference type="SAM" id="MobiDB-lite"/>
    </source>
</evidence>
<name>A0A4U2PVB1_9BACL</name>
<dbReference type="NCBIfam" id="TIGR01539">
    <property type="entry name" value="portal_lambda"/>
    <property type="match status" value="1"/>
</dbReference>
<accession>A0A4U2PVB1</accession>
<feature type="region of interest" description="Disordered" evidence="1">
    <location>
        <begin position="519"/>
        <end position="554"/>
    </location>
</feature>
<organism evidence="2 3">
    <name type="scientific">Paenibacillus terrae</name>
    <dbReference type="NCBI Taxonomy" id="159743"/>
    <lineage>
        <taxon>Bacteria</taxon>
        <taxon>Bacillati</taxon>
        <taxon>Bacillota</taxon>
        <taxon>Bacilli</taxon>
        <taxon>Bacillales</taxon>
        <taxon>Paenibacillaceae</taxon>
        <taxon>Paenibacillus</taxon>
    </lineage>
</organism>
<dbReference type="RefSeq" id="WP_137062331.1">
    <property type="nucleotide sequence ID" value="NZ_PNXQ01000013.1"/>
</dbReference>
<sequence>MNRLERIINYVAPGVAKKRAAARTETIRQEKIAVILNQGYGSHGASRTKKSMTLWNPDIGDADSDIHDYLEELRARSRDLAVGGAIVAGAHKTMRTNVVGTGLRLKPAFDKDFLNLNAEQSATLKSQIDREWSLWADSKNCDAAGLNDFYGLQQLAFLSQLQSGDVFGLLPMIKRPFSIYDLKVNLIEADRCSSPNLSDTDRIQSGVEVDETGMIVAYHFSSRHPGSGKSYLGGAQKWTRVLSRGEGTGRYNVLHLMESERPGQRRGVPVIAPVIEALKQLDRYTEAELTAAAIQAMFTVFIETENADDPNAFGLKPPDTDNLDGDELPSNDIKLGAGAVQFLEPGEKANFADPTRPNPNFDPFVTAILRQIGSALEIPYEMLVKHFTSSYTASRAAMLEAWKMFRMRRTWLAKSFCQPVYEEWFVEAVTKGRIDAPGIFDDPAIFRAYTKAAWHGPSQGMLDPVKEVNAAISRIEYNFSTAEGETAELTGGEWESNVQQRAHELATLKRYGLSEGAAKAAATAAPASSNVGDEEDDNDDPEGGEKENAQEDQS</sequence>
<reference evidence="2 3" key="1">
    <citation type="submission" date="2018-01" db="EMBL/GenBank/DDBJ databases">
        <title>Bacillales members from the olive rhizosphere are effective biological control agents against Verticillium dahliae.</title>
        <authorList>
            <person name="Gomez-Lama C."/>
            <person name="Legarda G."/>
            <person name="Ruano-Rosa D."/>
            <person name="Pizarro-Tobias P."/>
            <person name="Valverde-Corredor A."/>
            <person name="Niqui J.L."/>
            <person name="Trivino J.C."/>
            <person name="Roca A."/>
            <person name="Mercado-Blanco J."/>
        </authorList>
    </citation>
    <scope>NUCLEOTIDE SEQUENCE [LARGE SCALE GENOMIC DNA]</scope>
    <source>
        <strain evidence="2 3">PIC167</strain>
    </source>
</reference>
<feature type="compositionally biased region" description="Low complexity" evidence="1">
    <location>
        <begin position="519"/>
        <end position="531"/>
    </location>
</feature>
<feature type="compositionally biased region" description="Acidic residues" evidence="1">
    <location>
        <begin position="532"/>
        <end position="542"/>
    </location>
</feature>